<evidence type="ECO:0000256" key="1">
    <source>
        <dbReference type="SAM" id="MobiDB-lite"/>
    </source>
</evidence>
<organism evidence="2 3">
    <name type="scientific">Rotaria socialis</name>
    <dbReference type="NCBI Taxonomy" id="392032"/>
    <lineage>
        <taxon>Eukaryota</taxon>
        <taxon>Metazoa</taxon>
        <taxon>Spiralia</taxon>
        <taxon>Gnathifera</taxon>
        <taxon>Rotifera</taxon>
        <taxon>Eurotatoria</taxon>
        <taxon>Bdelloidea</taxon>
        <taxon>Philodinida</taxon>
        <taxon>Philodinidae</taxon>
        <taxon>Rotaria</taxon>
    </lineage>
</organism>
<dbReference type="Proteomes" id="UP000663873">
    <property type="component" value="Unassembled WGS sequence"/>
</dbReference>
<gene>
    <name evidence="2" type="ORF">UJA718_LOCUS48619</name>
</gene>
<name>A0A821YWH8_9BILA</name>
<sequence>IKIIQTIEADRRQRCSPIPQSLSDFIIITPPSIEISPDDDSALGDDNNNQTKLTTPIADQARLRPLRLSRRQRSPSETRL</sequence>
<feature type="compositionally biased region" description="Basic residues" evidence="1">
    <location>
        <begin position="64"/>
        <end position="73"/>
    </location>
</feature>
<feature type="non-terminal residue" evidence="2">
    <location>
        <position position="80"/>
    </location>
</feature>
<evidence type="ECO:0000313" key="2">
    <source>
        <dbReference type="EMBL" id="CAF4968545.1"/>
    </source>
</evidence>
<comment type="caution">
    <text evidence="2">The sequence shown here is derived from an EMBL/GenBank/DDBJ whole genome shotgun (WGS) entry which is preliminary data.</text>
</comment>
<feature type="non-terminal residue" evidence="2">
    <location>
        <position position="1"/>
    </location>
</feature>
<keyword evidence="3" id="KW-1185">Reference proteome</keyword>
<proteinExistence type="predicted"/>
<reference evidence="2" key="1">
    <citation type="submission" date="2021-02" db="EMBL/GenBank/DDBJ databases">
        <authorList>
            <person name="Nowell W R."/>
        </authorList>
    </citation>
    <scope>NUCLEOTIDE SEQUENCE</scope>
</reference>
<dbReference type="EMBL" id="CAJOBP010098251">
    <property type="protein sequence ID" value="CAF4968545.1"/>
    <property type="molecule type" value="Genomic_DNA"/>
</dbReference>
<evidence type="ECO:0000313" key="3">
    <source>
        <dbReference type="Proteomes" id="UP000663873"/>
    </source>
</evidence>
<dbReference type="AlphaFoldDB" id="A0A821YWH8"/>
<feature type="region of interest" description="Disordered" evidence="1">
    <location>
        <begin position="33"/>
        <end position="80"/>
    </location>
</feature>
<accession>A0A821YWH8</accession>
<protein>
    <submittedName>
        <fullName evidence="2">Uncharacterized protein</fullName>
    </submittedName>
</protein>